<dbReference type="GO" id="GO:0035556">
    <property type="term" value="P:intracellular signal transduction"/>
    <property type="evidence" value="ECO:0007669"/>
    <property type="project" value="InterPro"/>
</dbReference>
<dbReference type="PANTHER" id="PTHR43081">
    <property type="entry name" value="ADENYLATE CYCLASE, TERMINAL-DIFFERENTIATION SPECIFIC-RELATED"/>
    <property type="match status" value="1"/>
</dbReference>
<gene>
    <name evidence="2" type="ORF">FRUB_06071</name>
</gene>
<dbReference type="Gene3D" id="3.30.70.1230">
    <property type="entry name" value="Nucleotide cyclase"/>
    <property type="match status" value="1"/>
</dbReference>
<evidence type="ECO:0000313" key="2">
    <source>
        <dbReference type="EMBL" id="OWK39508.1"/>
    </source>
</evidence>
<dbReference type="PROSITE" id="PS50125">
    <property type="entry name" value="GUANYLATE_CYCLASE_2"/>
    <property type="match status" value="1"/>
</dbReference>
<feature type="domain" description="Guanylate cyclase" evidence="1">
    <location>
        <begin position="220"/>
        <end position="351"/>
    </location>
</feature>
<dbReference type="CDD" id="cd07302">
    <property type="entry name" value="CHD"/>
    <property type="match status" value="1"/>
</dbReference>
<dbReference type="InterPro" id="IPR050697">
    <property type="entry name" value="Adenylyl/Guanylyl_Cyclase_3/4"/>
</dbReference>
<dbReference type="GO" id="GO:0004016">
    <property type="term" value="F:adenylate cyclase activity"/>
    <property type="evidence" value="ECO:0007669"/>
    <property type="project" value="UniProtKB-ARBA"/>
</dbReference>
<evidence type="ECO:0000313" key="3">
    <source>
        <dbReference type="Proteomes" id="UP000214646"/>
    </source>
</evidence>
<sequence>MRPTYGHGCLIEWANTSRKSVHACGCKRITFEMDNITRFAGKVAASKLFKDIDDIPGLLRSLNAGEVVLPLGKQLVTPGTKPSKVFWIIAEGSVAIWLDGYEVATRAAPDLLGESEFFFPGHVAVCGIVAIEATTCITFRHAELLASHHRVQLLRNLGAVAVDKLIRADATLVRWGKKISQLQQSIDKSQNAWYRERSTEAYENGLRTVTAVTPRTDRFVIWFSDLIGYSIVVRGLDPEKVQNLVCRALNDQQDAINENEGHIDKFLGDGVMAFWPIANSQEDRCRQSHLALKAALESVVRLAHPGPDGASKLRIRLGLHCGEALFVNLGSRDRMQVTLIGQDVNKAARLEQYKDEDADDASILASIRVSSELADCLTAELLEAFSEERMMTAKYNEQISFRICLVRTIEQAKALTGEIDAQLARMSFKYIYDL</sequence>
<dbReference type="EMBL" id="NIDE01000010">
    <property type="protein sequence ID" value="OWK39508.1"/>
    <property type="molecule type" value="Genomic_DNA"/>
</dbReference>
<dbReference type="PANTHER" id="PTHR43081:SF19">
    <property type="entry name" value="PH-SENSITIVE ADENYLATE CYCLASE RV1264"/>
    <property type="match status" value="1"/>
</dbReference>
<dbReference type="SUPFAM" id="SSF55073">
    <property type="entry name" value="Nucleotide cyclase"/>
    <property type="match status" value="1"/>
</dbReference>
<dbReference type="InterPro" id="IPR018490">
    <property type="entry name" value="cNMP-bd_dom_sf"/>
</dbReference>
<keyword evidence="3" id="KW-1185">Reference proteome</keyword>
<dbReference type="InterPro" id="IPR029787">
    <property type="entry name" value="Nucleotide_cyclase"/>
</dbReference>
<proteinExistence type="predicted"/>
<dbReference type="Pfam" id="PF00211">
    <property type="entry name" value="Guanylate_cyc"/>
    <property type="match status" value="1"/>
</dbReference>
<accession>A0A225DLT6</accession>
<dbReference type="GO" id="GO:0006171">
    <property type="term" value="P:cAMP biosynthetic process"/>
    <property type="evidence" value="ECO:0007669"/>
    <property type="project" value="TreeGrafter"/>
</dbReference>
<protein>
    <submittedName>
        <fullName evidence="2">Adenylate cyclase</fullName>
    </submittedName>
</protein>
<organism evidence="2 3">
    <name type="scientific">Fimbriiglobus ruber</name>
    <dbReference type="NCBI Taxonomy" id="1908690"/>
    <lineage>
        <taxon>Bacteria</taxon>
        <taxon>Pseudomonadati</taxon>
        <taxon>Planctomycetota</taxon>
        <taxon>Planctomycetia</taxon>
        <taxon>Gemmatales</taxon>
        <taxon>Gemmataceae</taxon>
        <taxon>Fimbriiglobus</taxon>
    </lineage>
</organism>
<dbReference type="Proteomes" id="UP000214646">
    <property type="component" value="Unassembled WGS sequence"/>
</dbReference>
<comment type="caution">
    <text evidence="2">The sequence shown here is derived from an EMBL/GenBank/DDBJ whole genome shotgun (WGS) entry which is preliminary data.</text>
</comment>
<name>A0A225DLT6_9BACT</name>
<dbReference type="SUPFAM" id="SSF51206">
    <property type="entry name" value="cAMP-binding domain-like"/>
    <property type="match status" value="1"/>
</dbReference>
<evidence type="ECO:0000259" key="1">
    <source>
        <dbReference type="PROSITE" id="PS50125"/>
    </source>
</evidence>
<dbReference type="InterPro" id="IPR001054">
    <property type="entry name" value="A/G_cyclase"/>
</dbReference>
<dbReference type="AlphaFoldDB" id="A0A225DLT6"/>
<reference evidence="3" key="1">
    <citation type="submission" date="2017-06" db="EMBL/GenBank/DDBJ databases">
        <title>Genome analysis of Fimbriiglobus ruber SP5, the first member of the order Planctomycetales with confirmed chitinolytic capability.</title>
        <authorList>
            <person name="Ravin N.V."/>
            <person name="Rakitin A.L."/>
            <person name="Ivanova A.A."/>
            <person name="Beletsky A.V."/>
            <person name="Kulichevskaya I.S."/>
            <person name="Mardanov A.V."/>
            <person name="Dedysh S.N."/>
        </authorList>
    </citation>
    <scope>NUCLEOTIDE SEQUENCE [LARGE SCALE GENOMIC DNA]</scope>
    <source>
        <strain evidence="3">SP5</strain>
    </source>
</reference>
<dbReference type="SMART" id="SM00044">
    <property type="entry name" value="CYCc"/>
    <property type="match status" value="1"/>
</dbReference>